<dbReference type="InterPro" id="IPR007551">
    <property type="entry name" value="YajQ/Smlt4090-like"/>
</dbReference>
<reference evidence="6" key="1">
    <citation type="submission" date="2017-11" db="EMBL/GenBank/DDBJ databases">
        <title>Complete Genome Sequence of Kyrpidia sp. Strain EA-1, a thermophilic, hydrogen-oxidizing Bacterium, isolated from the Azores.</title>
        <authorList>
            <person name="Reiner J.E."/>
            <person name="Lapp C.J."/>
            <person name="Bunk B."/>
            <person name="Gescher J."/>
        </authorList>
    </citation>
    <scope>NUCLEOTIDE SEQUENCE [LARGE SCALE GENOMIC DNA]</scope>
    <source>
        <strain evidence="6">EA-1</strain>
    </source>
</reference>
<dbReference type="AlphaFoldDB" id="A0A2K8NAZ9"/>
<dbReference type="KEGG" id="kyr:CVV65_08420"/>
<name>A0A2K8NAZ9_9BACL</name>
<evidence type="ECO:0000256" key="2">
    <source>
        <dbReference type="ARBA" id="ARBA00093450"/>
    </source>
</evidence>
<dbReference type="HAMAP" id="MF_00632">
    <property type="entry name" value="UPF0234"/>
    <property type="match status" value="1"/>
</dbReference>
<dbReference type="Proteomes" id="UP000502196">
    <property type="component" value="Chromosome"/>
</dbReference>
<gene>
    <name evidence="5" type="primary">yitK</name>
    <name evidence="5" type="ORF">COOX1_1813</name>
    <name evidence="4" type="ORF">CVV65_08420</name>
</gene>
<evidence type="ECO:0000313" key="5">
    <source>
        <dbReference type="EMBL" id="CAB3393244.1"/>
    </source>
</evidence>
<sequence length="163" mass="18200">MAKENSFDIVSRVDLQEVDNAVHQTMKELETRFDFKGSVSRVERQGEELVILSDDEYKLRSVIDILQGKLIKRGVSLKALQSGKIEPAAGGAVRQRVSIRQGIDAENAKRIVKIVKDSKLKVQAAVQGDQVRVSGKSRDDLQKVIQLVKAADLPLDVQFTNFR</sequence>
<evidence type="ECO:0000256" key="3">
    <source>
        <dbReference type="HAMAP-Rule" id="MF_00632"/>
    </source>
</evidence>
<proteinExistence type="inferred from homology"/>
<accession>A0A2K8NAZ9</accession>
<keyword evidence="6" id="KW-1185">Reference proteome</keyword>
<dbReference type="InterPro" id="IPR036183">
    <property type="entry name" value="YajQ-like_sf"/>
</dbReference>
<evidence type="ECO:0000256" key="1">
    <source>
        <dbReference type="ARBA" id="ARBA00022741"/>
    </source>
</evidence>
<dbReference type="GO" id="GO:0005829">
    <property type="term" value="C:cytosol"/>
    <property type="evidence" value="ECO:0007669"/>
    <property type="project" value="TreeGrafter"/>
</dbReference>
<reference evidence="4" key="2">
    <citation type="journal article" date="2018" name="Genome Announc.">
        <title>Complete Genome Sequence of Kyrpidia sp. Strain EA-1, a Thermophilic Knallgas Bacterium, Isolated from the Azores.</title>
        <authorList>
            <person name="Reiner J.E."/>
            <person name="Lapp C.J."/>
            <person name="Bunk B."/>
            <person name="Sproer C."/>
            <person name="Overmann J."/>
            <person name="Gescher J."/>
        </authorList>
    </citation>
    <scope>NUCLEOTIDE SEQUENCE</scope>
    <source>
        <strain evidence="4">EA-1</strain>
    </source>
</reference>
<dbReference type="NCBIfam" id="NF003819">
    <property type="entry name" value="PRK05412.1"/>
    <property type="match status" value="1"/>
</dbReference>
<evidence type="ECO:0000313" key="7">
    <source>
        <dbReference type="Proteomes" id="UP000502196"/>
    </source>
</evidence>
<dbReference type="Gene3D" id="3.30.70.860">
    <property type="match status" value="1"/>
</dbReference>
<dbReference type="EMBL" id="CP024955">
    <property type="protein sequence ID" value="ATY86501.1"/>
    <property type="molecule type" value="Genomic_DNA"/>
</dbReference>
<dbReference type="PANTHER" id="PTHR30476:SF0">
    <property type="entry name" value="UPF0234 PROTEIN YAJQ"/>
    <property type="match status" value="1"/>
</dbReference>
<protein>
    <recommendedName>
        <fullName evidence="3">Nucleotide-binding protein COOX1_1813</fullName>
    </recommendedName>
</protein>
<dbReference type="RefSeq" id="WP_100669320.1">
    <property type="nucleotide sequence ID" value="NZ_CP024955.1"/>
</dbReference>
<dbReference type="SUPFAM" id="SSF89963">
    <property type="entry name" value="YajQ-like"/>
    <property type="match status" value="2"/>
</dbReference>
<dbReference type="InterPro" id="IPR035571">
    <property type="entry name" value="UPF0234-like_C"/>
</dbReference>
<dbReference type="OrthoDB" id="9801447at2"/>
<dbReference type="Proteomes" id="UP000231932">
    <property type="component" value="Chromosome"/>
</dbReference>
<dbReference type="Gene3D" id="3.30.70.990">
    <property type="entry name" value="YajQ-like, domain 2"/>
    <property type="match status" value="1"/>
</dbReference>
<comment type="similarity">
    <text evidence="2 3">Belongs to the YajQ family.</text>
</comment>
<dbReference type="EMBL" id="LR792683">
    <property type="protein sequence ID" value="CAB3393244.1"/>
    <property type="molecule type" value="Genomic_DNA"/>
</dbReference>
<dbReference type="CDD" id="cd11740">
    <property type="entry name" value="YajQ_like"/>
    <property type="match status" value="1"/>
</dbReference>
<evidence type="ECO:0000313" key="4">
    <source>
        <dbReference type="EMBL" id="ATY86501.1"/>
    </source>
</evidence>
<dbReference type="PANTHER" id="PTHR30476">
    <property type="entry name" value="UPF0234 PROTEIN YAJQ"/>
    <property type="match status" value="1"/>
</dbReference>
<dbReference type="GO" id="GO:0000166">
    <property type="term" value="F:nucleotide binding"/>
    <property type="evidence" value="ECO:0007669"/>
    <property type="project" value="UniProtKB-UniRule"/>
</dbReference>
<reference evidence="5 7" key="3">
    <citation type="submission" date="2020-04" db="EMBL/GenBank/DDBJ databases">
        <authorList>
            <person name="Hogendoorn C."/>
        </authorList>
    </citation>
    <scope>NUCLEOTIDE SEQUENCE [LARGE SCALE GENOMIC DNA]</scope>
    <source>
        <strain evidence="5">COOX1</strain>
    </source>
</reference>
<organism evidence="4 6">
    <name type="scientific">Kyrpidia spormannii</name>
    <dbReference type="NCBI Taxonomy" id="2055160"/>
    <lineage>
        <taxon>Bacteria</taxon>
        <taxon>Bacillati</taxon>
        <taxon>Bacillota</taxon>
        <taxon>Bacilli</taxon>
        <taxon>Bacillales</taxon>
        <taxon>Alicyclobacillaceae</taxon>
        <taxon>Kyrpidia</taxon>
    </lineage>
</organism>
<keyword evidence="1 3" id="KW-0547">Nucleotide-binding</keyword>
<evidence type="ECO:0000313" key="6">
    <source>
        <dbReference type="Proteomes" id="UP000231932"/>
    </source>
</evidence>
<comment type="function">
    <text evidence="3">Nucleotide-binding protein.</text>
</comment>
<dbReference type="Pfam" id="PF04461">
    <property type="entry name" value="YajQ"/>
    <property type="match status" value="1"/>
</dbReference>
<dbReference type="InterPro" id="IPR035570">
    <property type="entry name" value="UPF0234_N"/>
</dbReference>